<evidence type="ECO:0000313" key="1">
    <source>
        <dbReference type="EMBL" id="QDT53960.1"/>
    </source>
</evidence>
<dbReference type="KEGG" id="ccos:Pan44_19870"/>
<name>A0A517SCV1_9PLAN</name>
<dbReference type="Proteomes" id="UP000315700">
    <property type="component" value="Chromosome"/>
</dbReference>
<protein>
    <submittedName>
        <fullName evidence="1">Uncharacterized protein</fullName>
    </submittedName>
</protein>
<accession>A0A517SCV1</accession>
<dbReference type="EMBL" id="CP036271">
    <property type="protein sequence ID" value="QDT53960.1"/>
    <property type="molecule type" value="Genomic_DNA"/>
</dbReference>
<organism evidence="1 2">
    <name type="scientific">Caulifigura coniformis</name>
    <dbReference type="NCBI Taxonomy" id="2527983"/>
    <lineage>
        <taxon>Bacteria</taxon>
        <taxon>Pseudomonadati</taxon>
        <taxon>Planctomycetota</taxon>
        <taxon>Planctomycetia</taxon>
        <taxon>Planctomycetales</taxon>
        <taxon>Planctomycetaceae</taxon>
        <taxon>Caulifigura</taxon>
    </lineage>
</organism>
<keyword evidence="2" id="KW-1185">Reference proteome</keyword>
<dbReference type="RefSeq" id="WP_145029600.1">
    <property type="nucleotide sequence ID" value="NZ_CP036271.1"/>
</dbReference>
<reference evidence="1 2" key="1">
    <citation type="submission" date="2019-02" db="EMBL/GenBank/DDBJ databases">
        <title>Deep-cultivation of Planctomycetes and their phenomic and genomic characterization uncovers novel biology.</title>
        <authorList>
            <person name="Wiegand S."/>
            <person name="Jogler M."/>
            <person name="Boedeker C."/>
            <person name="Pinto D."/>
            <person name="Vollmers J."/>
            <person name="Rivas-Marin E."/>
            <person name="Kohn T."/>
            <person name="Peeters S.H."/>
            <person name="Heuer A."/>
            <person name="Rast P."/>
            <person name="Oberbeckmann S."/>
            <person name="Bunk B."/>
            <person name="Jeske O."/>
            <person name="Meyerdierks A."/>
            <person name="Storesund J.E."/>
            <person name="Kallscheuer N."/>
            <person name="Luecker S."/>
            <person name="Lage O.M."/>
            <person name="Pohl T."/>
            <person name="Merkel B.J."/>
            <person name="Hornburger P."/>
            <person name="Mueller R.-W."/>
            <person name="Bruemmer F."/>
            <person name="Labrenz M."/>
            <person name="Spormann A.M."/>
            <person name="Op den Camp H."/>
            <person name="Overmann J."/>
            <person name="Amann R."/>
            <person name="Jetten M.S.M."/>
            <person name="Mascher T."/>
            <person name="Medema M.H."/>
            <person name="Devos D.P."/>
            <person name="Kaster A.-K."/>
            <person name="Ovreas L."/>
            <person name="Rohde M."/>
            <person name="Galperin M.Y."/>
            <person name="Jogler C."/>
        </authorList>
    </citation>
    <scope>NUCLEOTIDE SEQUENCE [LARGE SCALE GENOMIC DNA]</scope>
    <source>
        <strain evidence="1 2">Pan44</strain>
    </source>
</reference>
<sequence length="101" mass="11454">MSILKRHIGKLIALVAISPLIALYYRESCRRVSSDAASLINDGMSQAEVIAVLGEPHWKDREGDWYYSRYEPLFFLRVGFGNDPLHVGFDNNGRVNWISLG</sequence>
<dbReference type="InParanoid" id="A0A517SCV1"/>
<dbReference type="AlphaFoldDB" id="A0A517SCV1"/>
<gene>
    <name evidence="1" type="ORF">Pan44_19870</name>
</gene>
<evidence type="ECO:0000313" key="2">
    <source>
        <dbReference type="Proteomes" id="UP000315700"/>
    </source>
</evidence>
<proteinExistence type="predicted"/>